<feature type="transmembrane region" description="Helical" evidence="6">
    <location>
        <begin position="145"/>
        <end position="164"/>
    </location>
</feature>
<evidence type="ECO:0000256" key="5">
    <source>
        <dbReference type="ARBA" id="ARBA00023136"/>
    </source>
</evidence>
<evidence type="ECO:0000313" key="7">
    <source>
        <dbReference type="EMBL" id="SCZ80986.1"/>
    </source>
</evidence>
<keyword evidence="7" id="KW-0813">Transport</keyword>
<feature type="transmembrane region" description="Helical" evidence="6">
    <location>
        <begin position="113"/>
        <end position="133"/>
    </location>
</feature>
<evidence type="ECO:0000256" key="4">
    <source>
        <dbReference type="ARBA" id="ARBA00022989"/>
    </source>
</evidence>
<feature type="transmembrane region" description="Helical" evidence="6">
    <location>
        <begin position="66"/>
        <end position="84"/>
    </location>
</feature>
<proteinExistence type="predicted"/>
<reference evidence="7 8" key="1">
    <citation type="submission" date="2016-10" db="EMBL/GenBank/DDBJ databases">
        <authorList>
            <person name="de Groot N.N."/>
        </authorList>
    </citation>
    <scope>NUCLEOTIDE SEQUENCE [LARGE SCALE GENOMIC DNA]</scope>
    <source>
        <strain evidence="7 8">DSM 2784</strain>
    </source>
</reference>
<dbReference type="Proteomes" id="UP000199208">
    <property type="component" value="Unassembled WGS sequence"/>
</dbReference>
<keyword evidence="4 6" id="KW-1133">Transmembrane helix</keyword>
<evidence type="ECO:0000256" key="6">
    <source>
        <dbReference type="SAM" id="Phobius"/>
    </source>
</evidence>
<feature type="transmembrane region" description="Helical" evidence="6">
    <location>
        <begin position="18"/>
        <end position="36"/>
    </location>
</feature>
<organism evidence="7 8">
    <name type="scientific">Acidaminobacter hydrogenoformans DSM 2784</name>
    <dbReference type="NCBI Taxonomy" id="1120920"/>
    <lineage>
        <taxon>Bacteria</taxon>
        <taxon>Bacillati</taxon>
        <taxon>Bacillota</taxon>
        <taxon>Clostridia</taxon>
        <taxon>Peptostreptococcales</taxon>
        <taxon>Acidaminobacteraceae</taxon>
        <taxon>Acidaminobacter</taxon>
    </lineage>
</organism>
<keyword evidence="7" id="KW-0762">Sugar transport</keyword>
<name>A0A1G5S3U2_9FIRM</name>
<evidence type="ECO:0000313" key="8">
    <source>
        <dbReference type="Proteomes" id="UP000199208"/>
    </source>
</evidence>
<feature type="transmembrane region" description="Helical" evidence="6">
    <location>
        <begin position="91"/>
        <end position="107"/>
    </location>
</feature>
<dbReference type="PANTHER" id="PTHR47089">
    <property type="entry name" value="ABC TRANSPORTER, PERMEASE PROTEIN"/>
    <property type="match status" value="1"/>
</dbReference>
<dbReference type="GO" id="GO:0022857">
    <property type="term" value="F:transmembrane transporter activity"/>
    <property type="evidence" value="ECO:0007669"/>
    <property type="project" value="InterPro"/>
</dbReference>
<gene>
    <name evidence="7" type="ORF">SAMN03080599_02551</name>
</gene>
<feature type="transmembrane region" description="Helical" evidence="6">
    <location>
        <begin position="257"/>
        <end position="278"/>
    </location>
</feature>
<dbReference type="Pfam" id="PF02653">
    <property type="entry name" value="BPD_transp_2"/>
    <property type="match status" value="1"/>
</dbReference>
<feature type="transmembrane region" description="Helical" evidence="6">
    <location>
        <begin position="333"/>
        <end position="354"/>
    </location>
</feature>
<comment type="subcellular location">
    <subcellularLocation>
        <location evidence="1">Cell membrane</location>
        <topology evidence="1">Multi-pass membrane protein</topology>
    </subcellularLocation>
</comment>
<dbReference type="AlphaFoldDB" id="A0A1G5S3U2"/>
<feature type="transmembrane region" description="Helical" evidence="6">
    <location>
        <begin position="206"/>
        <end position="225"/>
    </location>
</feature>
<keyword evidence="2" id="KW-1003">Cell membrane</keyword>
<sequence>MEKTTETRWEQLWDNFKFPLLSIFLAFLIGSIFIILTGNSPFVAYYALISGSLFGMSRIGETLLKTTPLIFTGLSIAFAFRCGLFNIGAEGQFIIGTLFTVTAGYIFRDLPAVVLIPLVLTSGALGGGLWAAIPGVLKAKFGVHEVIVTIMLNYTALFLTNFFIRTSLNPSTLQGDVQKAHSVILGDNARLTNMSDILPIFGNSSLHTGIFIAIAAAFVMWYLLYKTTMGYEIRSVGSNPFASEYGGISISANIIKAMFISGMLSGLAGATLISGLTFKVDQAPASAGYGFTGIAVALVGKNHPLGVLASALLFGILANGERKMQIAGIPKEVVGIIQGIIIIFIAGEAILQYFPDLKKKFKRKGSKTEVAEK</sequence>
<accession>A0A1G5S3U2</accession>
<keyword evidence="3 6" id="KW-0812">Transmembrane</keyword>
<protein>
    <submittedName>
        <fullName evidence="7">Simple sugar transport system permease protein</fullName>
    </submittedName>
</protein>
<dbReference type="PANTHER" id="PTHR47089:SF1">
    <property type="entry name" value="GUANOSINE ABC TRANSPORTER PERMEASE PROTEIN NUPP"/>
    <property type="match status" value="1"/>
</dbReference>
<evidence type="ECO:0000256" key="3">
    <source>
        <dbReference type="ARBA" id="ARBA00022692"/>
    </source>
</evidence>
<dbReference type="RefSeq" id="WP_092592090.1">
    <property type="nucleotide sequence ID" value="NZ_FMWL01000015.1"/>
</dbReference>
<keyword evidence="5 6" id="KW-0472">Membrane</keyword>
<dbReference type="STRING" id="1120920.SAMN03080599_02551"/>
<dbReference type="CDD" id="cd06580">
    <property type="entry name" value="TM_PBP1_transp_TpRbsC_like"/>
    <property type="match status" value="1"/>
</dbReference>
<dbReference type="InterPro" id="IPR001851">
    <property type="entry name" value="ABC_transp_permease"/>
</dbReference>
<keyword evidence="8" id="KW-1185">Reference proteome</keyword>
<dbReference type="EMBL" id="FMWL01000015">
    <property type="protein sequence ID" value="SCZ80986.1"/>
    <property type="molecule type" value="Genomic_DNA"/>
</dbReference>
<evidence type="ECO:0000256" key="1">
    <source>
        <dbReference type="ARBA" id="ARBA00004651"/>
    </source>
</evidence>
<dbReference type="GO" id="GO:0005886">
    <property type="term" value="C:plasma membrane"/>
    <property type="evidence" value="ECO:0007669"/>
    <property type="project" value="UniProtKB-SubCell"/>
</dbReference>
<evidence type="ECO:0000256" key="2">
    <source>
        <dbReference type="ARBA" id="ARBA00022475"/>
    </source>
</evidence>
<dbReference type="OrthoDB" id="45037at2"/>